<dbReference type="CDD" id="cd02440">
    <property type="entry name" value="AdoMet_MTases"/>
    <property type="match status" value="1"/>
</dbReference>
<dbReference type="PANTHER" id="PTHR36112:SF1">
    <property type="entry name" value="RIBOSOMAL RNA SMALL SUBUNIT METHYLTRANSFERASE J"/>
    <property type="match status" value="1"/>
</dbReference>
<evidence type="ECO:0000313" key="2">
    <source>
        <dbReference type="Proteomes" id="UP001223261"/>
    </source>
</evidence>
<dbReference type="GO" id="GO:0008990">
    <property type="term" value="F:rRNA (guanine-N2-)-methyltransferase activity"/>
    <property type="evidence" value="ECO:0007669"/>
    <property type="project" value="InterPro"/>
</dbReference>
<dbReference type="AlphaFoldDB" id="A0AAX3W7Z0"/>
<organism evidence="1 2">
    <name type="scientific">Mammaliicoccus lentus</name>
    <name type="common">Staphylococcus lentus</name>
    <dbReference type="NCBI Taxonomy" id="42858"/>
    <lineage>
        <taxon>Bacteria</taxon>
        <taxon>Bacillati</taxon>
        <taxon>Bacillota</taxon>
        <taxon>Bacilli</taxon>
        <taxon>Bacillales</taxon>
        <taxon>Staphylococcaceae</taxon>
        <taxon>Mammaliicoccus</taxon>
    </lineage>
</organism>
<accession>A0AAX3W7Z0</accession>
<keyword evidence="1" id="KW-0489">Methyltransferase</keyword>
<dbReference type="PANTHER" id="PTHR36112">
    <property type="entry name" value="RIBOSOMAL RNA SMALL SUBUNIT METHYLTRANSFERASE J"/>
    <property type="match status" value="1"/>
</dbReference>
<dbReference type="Pfam" id="PF04445">
    <property type="entry name" value="SAM_MT"/>
    <property type="match status" value="1"/>
</dbReference>
<dbReference type="RefSeq" id="WP_278760467.1">
    <property type="nucleotide sequence ID" value="NZ_CP116807.1"/>
</dbReference>
<dbReference type="InterPro" id="IPR029063">
    <property type="entry name" value="SAM-dependent_MTases_sf"/>
</dbReference>
<evidence type="ECO:0000313" key="1">
    <source>
        <dbReference type="EMBL" id="WHI61421.1"/>
    </source>
</evidence>
<dbReference type="EC" id="2.1.1.-" evidence="1"/>
<dbReference type="EMBL" id="CP118848">
    <property type="protein sequence ID" value="WHI61421.1"/>
    <property type="molecule type" value="Genomic_DNA"/>
</dbReference>
<gene>
    <name evidence="1" type="ORF">PYH69_07270</name>
</gene>
<proteinExistence type="predicted"/>
<reference evidence="1" key="1">
    <citation type="journal article" date="2023" name="Antibiotics">
        <title>Prevalence and Molecular Characterization of Methicillin-Resistant Staphylococci (MRS) and Mammaliicocci (MRM) in Dromedary Camels from Algeria: First Detection of SCCmec-mecC Hybrid in Methicillin-Resistant Mammaliicoccus lentus.</title>
        <authorList>
            <person name="Belhout C."/>
            <person name="Boyen F."/>
            <person name="Vereecke N."/>
            <person name="Theuns S."/>
            <person name="Taibi N."/>
            <person name="Stegger M."/>
            <person name="de la Fe-Rodriguez P.Y."/>
            <person name="Bouayad L."/>
            <person name="Elgroud R."/>
            <person name="Butaye P."/>
        </authorList>
    </citation>
    <scope>NUCLEOTIDE SEQUENCE</scope>
    <source>
        <strain evidence="1">7048</strain>
    </source>
</reference>
<dbReference type="SUPFAM" id="SSF53335">
    <property type="entry name" value="S-adenosyl-L-methionine-dependent methyltransferases"/>
    <property type="match status" value="1"/>
</dbReference>
<protein>
    <submittedName>
        <fullName evidence="1">Class I SAM-dependent methyltransferase</fullName>
        <ecNumber evidence="1">2.1.1.-</ecNumber>
    </submittedName>
</protein>
<keyword evidence="1" id="KW-0808">Transferase</keyword>
<sequence length="266" mass="31266">MNIVTNLRITTSVKTNASLYKQVEDAFHLLNKNKYIQNISIIKRKKLTIKQIFKSNDSPVIVFENTGPKLYFTSEIPIYFHLDTAKVKLNMVKNQKQPILSEMINHITSKETSFNFVDGTMGFGRDSYLVLKQFPNANVFSIEQHPLIHFVISEGMKLQLNNNELKRIHFINEDYNNWIKLNEEKVDILYLDHMFEKTLIESDRMGELSNNILKIQEYKPIKHYNYLILKARFDSLLFKELNVMQCLRKSSKTHYGLRVNNSKQAL</sequence>
<dbReference type="InterPro" id="IPR007536">
    <property type="entry name" value="16SrRNA_methylTrfase_J"/>
</dbReference>
<dbReference type="Proteomes" id="UP001223261">
    <property type="component" value="Chromosome"/>
</dbReference>
<dbReference type="Gene3D" id="3.40.50.150">
    <property type="entry name" value="Vaccinia Virus protein VP39"/>
    <property type="match status" value="1"/>
</dbReference>
<name>A0AAX3W7Z0_MAMLE</name>